<dbReference type="STRING" id="985895.E4ZP97"/>
<proteinExistence type="inferred from homology"/>
<dbReference type="GO" id="GO:0003677">
    <property type="term" value="F:DNA binding"/>
    <property type="evidence" value="ECO:0007669"/>
    <property type="project" value="TreeGrafter"/>
</dbReference>
<dbReference type="EC" id="2.1.1.37" evidence="1"/>
<evidence type="ECO:0000256" key="1">
    <source>
        <dbReference type="ARBA" id="ARBA00011975"/>
    </source>
</evidence>
<evidence type="ECO:0000256" key="5">
    <source>
        <dbReference type="PROSITE-ProRule" id="PRU01016"/>
    </source>
</evidence>
<dbReference type="InParanoid" id="E4ZP97"/>
<dbReference type="PROSITE" id="PS51679">
    <property type="entry name" value="SAM_MT_C5"/>
    <property type="match status" value="1"/>
</dbReference>
<gene>
    <name evidence="7" type="ORF">LEMA_P040230.1</name>
</gene>
<dbReference type="VEuPathDB" id="FungiDB:LEMA_P040230.1"/>
<protein>
    <recommendedName>
        <fullName evidence="1">DNA (cytosine-5-)-methyltransferase</fullName>
        <ecNumber evidence="1">2.1.1.37</ecNumber>
    </recommendedName>
</protein>
<dbReference type="SUPFAM" id="SSF53335">
    <property type="entry name" value="S-adenosyl-L-methionine-dependent methyltransferases"/>
    <property type="match status" value="1"/>
</dbReference>
<dbReference type="GO" id="GO:0005634">
    <property type="term" value="C:nucleus"/>
    <property type="evidence" value="ECO:0007669"/>
    <property type="project" value="TreeGrafter"/>
</dbReference>
<feature type="compositionally biased region" description="Polar residues" evidence="6">
    <location>
        <begin position="688"/>
        <end position="719"/>
    </location>
</feature>
<evidence type="ECO:0000256" key="4">
    <source>
        <dbReference type="ARBA" id="ARBA00022691"/>
    </source>
</evidence>
<dbReference type="PROSITE" id="PS00095">
    <property type="entry name" value="C5_MTASE_2"/>
    <property type="match status" value="1"/>
</dbReference>
<comment type="similarity">
    <text evidence="5">Belongs to the class I-like SAM-binding methyltransferase superfamily. C5-methyltransferase family.</text>
</comment>
<dbReference type="InterPro" id="IPR050390">
    <property type="entry name" value="C5-Methyltransferase"/>
</dbReference>
<accession>E4ZP97</accession>
<dbReference type="OMA" id="CCYWSPA"/>
<dbReference type="Proteomes" id="UP000002668">
    <property type="component" value="Genome"/>
</dbReference>
<name>E4ZP97_LEPMJ</name>
<evidence type="ECO:0000256" key="3">
    <source>
        <dbReference type="ARBA" id="ARBA00022679"/>
    </source>
</evidence>
<evidence type="ECO:0000256" key="6">
    <source>
        <dbReference type="SAM" id="MobiDB-lite"/>
    </source>
</evidence>
<dbReference type="AlphaFoldDB" id="E4ZP97"/>
<feature type="region of interest" description="Disordered" evidence="6">
    <location>
        <begin position="51"/>
        <end position="70"/>
    </location>
</feature>
<organism evidence="8">
    <name type="scientific">Leptosphaeria maculans (strain JN3 / isolate v23.1.3 / race Av1-4-5-6-7-8)</name>
    <name type="common">Blackleg fungus</name>
    <name type="synonym">Phoma lingam</name>
    <dbReference type="NCBI Taxonomy" id="985895"/>
    <lineage>
        <taxon>Eukaryota</taxon>
        <taxon>Fungi</taxon>
        <taxon>Dikarya</taxon>
        <taxon>Ascomycota</taxon>
        <taxon>Pezizomycotina</taxon>
        <taxon>Dothideomycetes</taxon>
        <taxon>Pleosporomycetidae</taxon>
        <taxon>Pleosporales</taxon>
        <taxon>Pleosporineae</taxon>
        <taxon>Leptosphaeriaceae</taxon>
        <taxon>Plenodomus</taxon>
        <taxon>Plenodomus lingam/Leptosphaeria maculans species complex</taxon>
    </lineage>
</organism>
<dbReference type="PANTHER" id="PTHR10629:SF52">
    <property type="entry name" value="DNA (CYTOSINE-5)-METHYLTRANSFERASE 1"/>
    <property type="match status" value="1"/>
</dbReference>
<dbReference type="InterPro" id="IPR001525">
    <property type="entry name" value="C5_MeTfrase"/>
</dbReference>
<feature type="region of interest" description="Disordered" evidence="6">
    <location>
        <begin position="658"/>
        <end position="757"/>
    </location>
</feature>
<dbReference type="PRINTS" id="PR00105">
    <property type="entry name" value="C5METTRFRASE"/>
</dbReference>
<feature type="compositionally biased region" description="Polar residues" evidence="6">
    <location>
        <begin position="658"/>
        <end position="671"/>
    </location>
</feature>
<evidence type="ECO:0000313" key="7">
    <source>
        <dbReference type="EMBL" id="CBX93122.1"/>
    </source>
</evidence>
<dbReference type="OrthoDB" id="414133at2759"/>
<sequence length="757" mass="83749">MNRIAPDIAMSAACPFIIDDSDDDDGYNTNNGDVELLEYDSEDSEPEVISVQTHTRPSVSSGTSHNNPSIKLPDVEIPHARLSNGPVVRPGDTLELLDHSTHAPSSMHSGDFFMIRTIIQNLETDVIRFRGHRMRRTKYLGQIWDWKLNELCMVLHIEEGDHRCPFVAGLEEVAMGEIVGTRPCALTNKPYPLLSFRDGWRCAHPVGTSKEEIRRQVYHEGRLTCRVVIILFMHKKAMKTKSTQKARGGIVRSLYAHETRTSGTSAFEVSRTPDTGDSRETSIVVEDDDDDDVVIVSSGKRRARSDSVEILEQRLPKHPLRYPAKKGRYTIGDVFCGFGGASQGAAQAGLHVAWGLDVDQQALRAYKMNHPGASGFLCNAHDFPPPGKTKEELRVHVLHLSPPCCFFSPAHTVEGPNDQANYEAIYTIGPILQKVGPRVATLEQTFGLASDGRHLKNFYMLLNDIGKAGYDVRYKIQDLSKHGLAQRRKRLLIIAARRGTPLPHFPKESHGPSGSGLQPFVYVDKVLQTLERMGPRALEERYHMPKQARQPREPTDAHGFLRGCITTGGSPSYHYSGLRRWTVRELSLLQSFPYGYKFTGSQTEATKQVGNAFPPVMAEAMYRTIVKTLEAFDEGLIGAEEDIQDLDALLLTRRGASTVSRLQPQTPSHSPLSPAPRPTFPYGESHSVARSSALSPRASTNANVSSRAGAQLPASSTSWWEGRGDGIGPRTNSHVRPGKRMPMSGADQLSEAIELSD</sequence>
<dbReference type="GO" id="GO:0044027">
    <property type="term" value="P:negative regulation of gene expression via chromosomal CpG island methylation"/>
    <property type="evidence" value="ECO:0007669"/>
    <property type="project" value="TreeGrafter"/>
</dbReference>
<dbReference type="InterPro" id="IPR029063">
    <property type="entry name" value="SAM-dependent_MTases_sf"/>
</dbReference>
<feature type="compositionally biased region" description="Polar residues" evidence="6">
    <location>
        <begin position="51"/>
        <end position="69"/>
    </location>
</feature>
<keyword evidence="3 5" id="KW-0808">Transferase</keyword>
<keyword evidence="2 5" id="KW-0489">Methyltransferase</keyword>
<dbReference type="HOGENOM" id="CLU_012943_2_1_1"/>
<keyword evidence="8" id="KW-1185">Reference proteome</keyword>
<evidence type="ECO:0000313" key="8">
    <source>
        <dbReference type="Proteomes" id="UP000002668"/>
    </source>
</evidence>
<dbReference type="InterPro" id="IPR031303">
    <property type="entry name" value="C5_meth_CS"/>
</dbReference>
<dbReference type="PANTHER" id="PTHR10629">
    <property type="entry name" value="CYTOSINE-SPECIFIC METHYLTRANSFERASE"/>
    <property type="match status" value="1"/>
</dbReference>
<dbReference type="Gene3D" id="3.90.120.10">
    <property type="entry name" value="DNA Methylase, subunit A, domain 2"/>
    <property type="match status" value="1"/>
</dbReference>
<dbReference type="Gene3D" id="3.40.50.150">
    <property type="entry name" value="Vaccinia Virus protein VP39"/>
    <property type="match status" value="1"/>
</dbReference>
<feature type="active site" evidence="5">
    <location>
        <position position="404"/>
    </location>
</feature>
<keyword evidence="4 5" id="KW-0949">S-adenosyl-L-methionine</keyword>
<dbReference type="Pfam" id="PF00145">
    <property type="entry name" value="DNA_methylase"/>
    <property type="match status" value="2"/>
</dbReference>
<dbReference type="GO" id="GO:0032259">
    <property type="term" value="P:methylation"/>
    <property type="evidence" value="ECO:0007669"/>
    <property type="project" value="UniProtKB-KW"/>
</dbReference>
<dbReference type="GeneID" id="13282614"/>
<reference evidence="8" key="1">
    <citation type="journal article" date="2011" name="Nat. Commun.">
        <title>Effector diversification within compartments of the Leptosphaeria maculans genome affected by Repeat-Induced Point mutations.</title>
        <authorList>
            <person name="Rouxel T."/>
            <person name="Grandaubert J."/>
            <person name="Hane J.K."/>
            <person name="Hoede C."/>
            <person name="van de Wouw A.P."/>
            <person name="Couloux A."/>
            <person name="Dominguez V."/>
            <person name="Anthouard V."/>
            <person name="Bally P."/>
            <person name="Bourras S."/>
            <person name="Cozijnsen A.J."/>
            <person name="Ciuffetti L.M."/>
            <person name="Degrave A."/>
            <person name="Dilmaghani A."/>
            <person name="Duret L."/>
            <person name="Fudal I."/>
            <person name="Goodwin S.B."/>
            <person name="Gout L."/>
            <person name="Glaser N."/>
            <person name="Linglin J."/>
            <person name="Kema G.H.J."/>
            <person name="Lapalu N."/>
            <person name="Lawrence C.B."/>
            <person name="May K."/>
            <person name="Meyer M."/>
            <person name="Ollivier B."/>
            <person name="Poulain J."/>
            <person name="Schoch C.L."/>
            <person name="Simon A."/>
            <person name="Spatafora J.W."/>
            <person name="Stachowiak A."/>
            <person name="Turgeon B.G."/>
            <person name="Tyler B.M."/>
            <person name="Vincent D."/>
            <person name="Weissenbach J."/>
            <person name="Amselem J."/>
            <person name="Quesneville H."/>
            <person name="Oliver R.P."/>
            <person name="Wincker P."/>
            <person name="Balesdent M.-H."/>
            <person name="Howlett B.J."/>
        </authorList>
    </citation>
    <scope>NUCLEOTIDE SEQUENCE [LARGE SCALE GENOMIC DNA]</scope>
    <source>
        <strain evidence="8">JN3 / isolate v23.1.3 / race Av1-4-5-6-7-8</strain>
    </source>
</reference>
<dbReference type="GO" id="GO:0003886">
    <property type="term" value="F:DNA (cytosine-5-)-methyltransferase activity"/>
    <property type="evidence" value="ECO:0007669"/>
    <property type="project" value="UniProtKB-EC"/>
</dbReference>
<evidence type="ECO:0000256" key="2">
    <source>
        <dbReference type="ARBA" id="ARBA00022603"/>
    </source>
</evidence>
<dbReference type="eggNOG" id="ENOG502RYYW">
    <property type="taxonomic scope" value="Eukaryota"/>
</dbReference>
<dbReference type="EMBL" id="FP929105">
    <property type="protein sequence ID" value="CBX93122.1"/>
    <property type="molecule type" value="Genomic_DNA"/>
</dbReference>